<accession>A0A6J7EKN0</accession>
<dbReference type="EMBL" id="CAFBLS010000199">
    <property type="protein sequence ID" value="CAB4882701.1"/>
    <property type="molecule type" value="Genomic_DNA"/>
</dbReference>
<dbReference type="Pfam" id="PF26233">
    <property type="entry name" value="NicX"/>
    <property type="match status" value="1"/>
</dbReference>
<evidence type="ECO:0000313" key="1">
    <source>
        <dbReference type="EMBL" id="CAB4882701.1"/>
    </source>
</evidence>
<organism evidence="1">
    <name type="scientific">freshwater metagenome</name>
    <dbReference type="NCBI Taxonomy" id="449393"/>
    <lineage>
        <taxon>unclassified sequences</taxon>
        <taxon>metagenomes</taxon>
        <taxon>ecological metagenomes</taxon>
    </lineage>
</organism>
<dbReference type="InterPro" id="IPR058739">
    <property type="entry name" value="NicX"/>
</dbReference>
<protein>
    <submittedName>
        <fullName evidence="1">Unannotated protein</fullName>
    </submittedName>
</protein>
<dbReference type="AlphaFoldDB" id="A0A6J7EKN0"/>
<reference evidence="1" key="1">
    <citation type="submission" date="2020-05" db="EMBL/GenBank/DDBJ databases">
        <authorList>
            <person name="Chiriac C."/>
            <person name="Salcher M."/>
            <person name="Ghai R."/>
            <person name="Kavagutti S V."/>
        </authorList>
    </citation>
    <scope>NUCLEOTIDE SEQUENCE</scope>
</reference>
<gene>
    <name evidence="1" type="ORF">UFOPK3402_01467</name>
</gene>
<proteinExistence type="predicted"/>
<name>A0A6J7EKN0_9ZZZZ</name>
<sequence>MAIEGTGYQAELMRSYLEAFDEDAYATSHVGFGMNTGARWDFLELYDRSDINGTEARAFAGNFLFSTGANENAKRFTAGHFDLPMRHHSVWLDDHQVVDRGTLVGVAAGEAN</sequence>